<evidence type="ECO:0000313" key="2">
    <source>
        <dbReference type="Proteomes" id="UP000323300"/>
    </source>
</evidence>
<dbReference type="Proteomes" id="UP000323300">
    <property type="component" value="Unassembled WGS sequence"/>
</dbReference>
<gene>
    <name evidence="1" type="ORF">SAMN04488498_13125</name>
</gene>
<sequence>MPPEDRLAVRQEHSAQITAALRRWFEKQLSMRNTKSPNRRISASPQAIALVVTENRMPCGSLQETELVDALA</sequence>
<evidence type="ECO:0000313" key="1">
    <source>
        <dbReference type="EMBL" id="SFL09822.1"/>
    </source>
</evidence>
<dbReference type="AlphaFoldDB" id="A0A1I4EVU5"/>
<organism evidence="1 2">
    <name type="scientific">Neomesorhizobium albiziae</name>
    <dbReference type="NCBI Taxonomy" id="335020"/>
    <lineage>
        <taxon>Bacteria</taxon>
        <taxon>Pseudomonadati</taxon>
        <taxon>Pseudomonadota</taxon>
        <taxon>Alphaproteobacteria</taxon>
        <taxon>Hyphomicrobiales</taxon>
        <taxon>Phyllobacteriaceae</taxon>
        <taxon>Neomesorhizobium</taxon>
    </lineage>
</organism>
<protein>
    <submittedName>
        <fullName evidence="1">Uncharacterized protein</fullName>
    </submittedName>
</protein>
<accession>A0A1I4EVU5</accession>
<dbReference type="EMBL" id="FOSL01000031">
    <property type="protein sequence ID" value="SFL09822.1"/>
    <property type="molecule type" value="Genomic_DNA"/>
</dbReference>
<name>A0A1I4EVU5_9HYPH</name>
<reference evidence="1 2" key="1">
    <citation type="submission" date="2016-10" db="EMBL/GenBank/DDBJ databases">
        <authorList>
            <person name="Varghese N."/>
            <person name="Submissions S."/>
        </authorList>
    </citation>
    <scope>NUCLEOTIDE SEQUENCE [LARGE SCALE GENOMIC DNA]</scope>
    <source>
        <strain evidence="1 2">DSM 21822</strain>
    </source>
</reference>
<keyword evidence="2" id="KW-1185">Reference proteome</keyword>
<proteinExistence type="predicted"/>